<protein>
    <submittedName>
        <fullName evidence="1">DNA polymerase type I</fullName>
    </submittedName>
</protein>
<evidence type="ECO:0000313" key="1">
    <source>
        <dbReference type="EMBL" id="BAO05002.1"/>
    </source>
</evidence>
<dbReference type="Proteomes" id="UP000054164">
    <property type="component" value="Unassembled WGS sequence"/>
</dbReference>
<dbReference type="HOGENOM" id="CLU_2245204_0_0_9"/>
<dbReference type="RefSeq" id="WP_030032097.1">
    <property type="nucleotide sequence ID" value="NZ_BA000058.1"/>
</dbReference>
<sequence>MKLNFIKCRLLDIKTQNKGYGADIILKNIGNDENYIIKVDENIERIKGKLKEQYEGNSDKDKIYLARSMINIDINADTDDKEWCINEEDFNYYVFNKEDVLDFI</sequence>
<accession>A0A060N540</accession>
<dbReference type="AlphaFoldDB" id="A0A060N540"/>
<organism evidence="1">
    <name type="scientific">Clostridium botulinum B str. Osaka05</name>
    <dbReference type="NCBI Taxonomy" id="1407017"/>
    <lineage>
        <taxon>Bacteria</taxon>
        <taxon>Bacillati</taxon>
        <taxon>Bacillota</taxon>
        <taxon>Clostridia</taxon>
        <taxon>Eubacteriales</taxon>
        <taxon>Clostridiaceae</taxon>
        <taxon>Clostridium</taxon>
    </lineage>
</organism>
<dbReference type="EMBL" id="BA000058">
    <property type="protein sequence ID" value="BAO05002.1"/>
    <property type="molecule type" value="Genomic_DNA"/>
</dbReference>
<proteinExistence type="predicted"/>
<gene>
    <name evidence="1" type="ORF">CBO05P1_283</name>
</gene>
<name>A0A060N540_CLOBO</name>
<reference evidence="1" key="1">
    <citation type="submission" date="2013-10" db="EMBL/GenBank/DDBJ databases">
        <title>Draft genome sequence of Clostridium botulinum type B strain Osaka05.</title>
        <authorList>
            <person name="Sakaguchi Y."/>
            <person name="Hosomi K."/>
            <person name="Uchiyama J."/>
            <person name="Ogura Y."/>
            <person name="Sakaguchi M."/>
            <person name="Kohda T."/>
            <person name="Mukamoto M."/>
            <person name="Misawa N."/>
            <person name="Matsuzaki S."/>
            <person name="Hayashi T."/>
            <person name="Kozaki S."/>
        </authorList>
    </citation>
    <scope>NUCLEOTIDE SEQUENCE</scope>
    <source>
        <strain evidence="1">Osaka05</strain>
    </source>
</reference>